<keyword evidence="1" id="KW-0812">Transmembrane</keyword>
<evidence type="ECO:0000313" key="4">
    <source>
        <dbReference type="Proteomes" id="UP000076321"/>
    </source>
</evidence>
<keyword evidence="5" id="KW-1185">Reference proteome</keyword>
<dbReference type="EMBL" id="LOBU02000013">
    <property type="protein sequence ID" value="OKA07398.1"/>
    <property type="molecule type" value="Genomic_DNA"/>
</dbReference>
<gene>
    <name evidence="3" type="ORF">ATP06_0216260</name>
    <name evidence="2" type="ORF">AVL48_16580</name>
</gene>
<reference evidence="3 5" key="2">
    <citation type="submission" date="2016-11" db="EMBL/GenBank/DDBJ databases">
        <title>Genome sequencing of Amycolatopsis regifaucium.</title>
        <authorList>
            <person name="Mayilraj S."/>
            <person name="Kaur N."/>
        </authorList>
    </citation>
    <scope>NUCLEOTIDE SEQUENCE [LARGE SCALE GENOMIC DNA]</scope>
    <source>
        <strain evidence="3 5">GY080</strain>
    </source>
</reference>
<name>A0A154M3M4_9PSEU</name>
<reference evidence="2 4" key="1">
    <citation type="submission" date="2015-12" db="EMBL/GenBank/DDBJ databases">
        <title>Amycolatopsis regifaucium genome sequencing and assembly.</title>
        <authorList>
            <person name="Mayilraj S."/>
        </authorList>
    </citation>
    <scope>NUCLEOTIDE SEQUENCE [LARGE SCALE GENOMIC DNA]</scope>
    <source>
        <strain evidence="2 4">GY080</strain>
    </source>
</reference>
<proteinExistence type="predicted"/>
<organism evidence="2 4">
    <name type="scientific">Amycolatopsis regifaucium</name>
    <dbReference type="NCBI Taxonomy" id="546365"/>
    <lineage>
        <taxon>Bacteria</taxon>
        <taxon>Bacillati</taxon>
        <taxon>Actinomycetota</taxon>
        <taxon>Actinomycetes</taxon>
        <taxon>Pseudonocardiales</taxon>
        <taxon>Pseudonocardiaceae</taxon>
        <taxon>Amycolatopsis</taxon>
    </lineage>
</organism>
<evidence type="ECO:0000313" key="5">
    <source>
        <dbReference type="Proteomes" id="UP000186883"/>
    </source>
</evidence>
<evidence type="ECO:0000313" key="2">
    <source>
        <dbReference type="EMBL" id="KZB79215.1"/>
    </source>
</evidence>
<dbReference type="Proteomes" id="UP000076321">
    <property type="component" value="Unassembled WGS sequence"/>
</dbReference>
<keyword evidence="1" id="KW-0472">Membrane</keyword>
<dbReference type="EMBL" id="LQCI01000052">
    <property type="protein sequence ID" value="KZB79215.1"/>
    <property type="molecule type" value="Genomic_DNA"/>
</dbReference>
<evidence type="ECO:0000313" key="3">
    <source>
        <dbReference type="EMBL" id="OKA07398.1"/>
    </source>
</evidence>
<feature type="transmembrane region" description="Helical" evidence="1">
    <location>
        <begin position="44"/>
        <end position="65"/>
    </location>
</feature>
<protein>
    <submittedName>
        <fullName evidence="2">Uncharacterized protein</fullName>
    </submittedName>
</protein>
<evidence type="ECO:0000256" key="1">
    <source>
        <dbReference type="SAM" id="Phobius"/>
    </source>
</evidence>
<keyword evidence="1" id="KW-1133">Transmembrane helix</keyword>
<dbReference type="AlphaFoldDB" id="A0A154M3M4"/>
<sequence>MEADTSKDFDNRSPFTWRATTTSLMAIMMVVAGIGIVASSGQGIGWFFLVLGLICALVAAGFFHLARKSRHPQDRVERL</sequence>
<feature type="transmembrane region" description="Helical" evidence="1">
    <location>
        <begin position="15"/>
        <end position="38"/>
    </location>
</feature>
<accession>A0A154M3M4</accession>
<dbReference type="Proteomes" id="UP000186883">
    <property type="component" value="Unassembled WGS sequence"/>
</dbReference>
<comment type="caution">
    <text evidence="2">The sequence shown here is derived from an EMBL/GenBank/DDBJ whole genome shotgun (WGS) entry which is preliminary data.</text>
</comment>